<comment type="caution">
    <text evidence="1">The sequence shown here is derived from an EMBL/GenBank/DDBJ whole genome shotgun (WGS) entry which is preliminary data.</text>
</comment>
<evidence type="ECO:0000313" key="1">
    <source>
        <dbReference type="EMBL" id="RNA38106.1"/>
    </source>
</evidence>
<name>A0A3M7SQU1_BRAPC</name>
<protein>
    <submittedName>
        <fullName evidence="1">Uncharacterized protein</fullName>
    </submittedName>
</protein>
<proteinExistence type="predicted"/>
<gene>
    <name evidence="1" type="ORF">BpHYR1_002285</name>
</gene>
<reference evidence="1 2" key="1">
    <citation type="journal article" date="2018" name="Sci. Rep.">
        <title>Genomic signatures of local adaptation to the degree of environmental predictability in rotifers.</title>
        <authorList>
            <person name="Franch-Gras L."/>
            <person name="Hahn C."/>
            <person name="Garcia-Roger E.M."/>
            <person name="Carmona M.J."/>
            <person name="Serra M."/>
            <person name="Gomez A."/>
        </authorList>
    </citation>
    <scope>NUCLEOTIDE SEQUENCE [LARGE SCALE GENOMIC DNA]</scope>
    <source>
        <strain evidence="1">HYR1</strain>
    </source>
</reference>
<dbReference type="AlphaFoldDB" id="A0A3M7SQU1"/>
<sequence length="64" mass="7335">MSSILKGFMQSLYPNQELHHVYTVEIKFTKGDIYCGLFELAQAYELSLKRDPAKPPSILKAFLN</sequence>
<dbReference type="Proteomes" id="UP000276133">
    <property type="component" value="Unassembled WGS sequence"/>
</dbReference>
<dbReference type="EMBL" id="REGN01000919">
    <property type="protein sequence ID" value="RNA38106.1"/>
    <property type="molecule type" value="Genomic_DNA"/>
</dbReference>
<accession>A0A3M7SQU1</accession>
<evidence type="ECO:0000313" key="2">
    <source>
        <dbReference type="Proteomes" id="UP000276133"/>
    </source>
</evidence>
<organism evidence="1 2">
    <name type="scientific">Brachionus plicatilis</name>
    <name type="common">Marine rotifer</name>
    <name type="synonym">Brachionus muelleri</name>
    <dbReference type="NCBI Taxonomy" id="10195"/>
    <lineage>
        <taxon>Eukaryota</taxon>
        <taxon>Metazoa</taxon>
        <taxon>Spiralia</taxon>
        <taxon>Gnathifera</taxon>
        <taxon>Rotifera</taxon>
        <taxon>Eurotatoria</taxon>
        <taxon>Monogononta</taxon>
        <taxon>Pseudotrocha</taxon>
        <taxon>Ploima</taxon>
        <taxon>Brachionidae</taxon>
        <taxon>Brachionus</taxon>
    </lineage>
</organism>
<keyword evidence="2" id="KW-1185">Reference proteome</keyword>